<dbReference type="Proteomes" id="UP001432062">
    <property type="component" value="Chromosome"/>
</dbReference>
<keyword evidence="1" id="KW-0472">Membrane</keyword>
<accession>A0ABZ1YL55</accession>
<evidence type="ECO:0000313" key="3">
    <source>
        <dbReference type="Proteomes" id="UP001432062"/>
    </source>
</evidence>
<keyword evidence="1" id="KW-0812">Transmembrane</keyword>
<name>A0ABZ1YL55_9NOCA</name>
<proteinExistence type="predicted"/>
<dbReference type="RefSeq" id="WP_327097301.1">
    <property type="nucleotide sequence ID" value="NZ_CP109149.1"/>
</dbReference>
<evidence type="ECO:0000313" key="2">
    <source>
        <dbReference type="EMBL" id="WUV43959.1"/>
    </source>
</evidence>
<feature type="transmembrane region" description="Helical" evidence="1">
    <location>
        <begin position="30"/>
        <end position="49"/>
    </location>
</feature>
<gene>
    <name evidence="2" type="ORF">OG563_32805</name>
</gene>
<evidence type="ECO:0000256" key="1">
    <source>
        <dbReference type="SAM" id="Phobius"/>
    </source>
</evidence>
<keyword evidence="1" id="KW-1133">Transmembrane helix</keyword>
<keyword evidence="3" id="KW-1185">Reference proteome</keyword>
<sequence length="97" mass="10539">MSWKFKLGVGILALLGVLMVIGFVKSLVLSLVPLVILLLAGYGVFRLYVGSRGKAAETEVPQLPATLPPALPTRPTKDAETRLREIREEAARQQGQL</sequence>
<dbReference type="EMBL" id="CP109441">
    <property type="protein sequence ID" value="WUV43959.1"/>
    <property type="molecule type" value="Genomic_DNA"/>
</dbReference>
<protein>
    <submittedName>
        <fullName evidence="2">Uncharacterized protein</fullName>
    </submittedName>
</protein>
<feature type="transmembrane region" description="Helical" evidence="1">
    <location>
        <begin position="7"/>
        <end position="24"/>
    </location>
</feature>
<reference evidence="2" key="1">
    <citation type="submission" date="2022-10" db="EMBL/GenBank/DDBJ databases">
        <title>The complete genomes of actinobacterial strains from the NBC collection.</title>
        <authorList>
            <person name="Joergensen T.S."/>
            <person name="Alvarez Arevalo M."/>
            <person name="Sterndorff E.B."/>
            <person name="Faurdal D."/>
            <person name="Vuksanovic O."/>
            <person name="Mourched A.-S."/>
            <person name="Charusanti P."/>
            <person name="Shaw S."/>
            <person name="Blin K."/>
            <person name="Weber T."/>
        </authorList>
    </citation>
    <scope>NUCLEOTIDE SEQUENCE</scope>
    <source>
        <strain evidence="2">NBC_01482</strain>
    </source>
</reference>
<organism evidence="2 3">
    <name type="scientific">Nocardia vinacea</name>
    <dbReference type="NCBI Taxonomy" id="96468"/>
    <lineage>
        <taxon>Bacteria</taxon>
        <taxon>Bacillati</taxon>
        <taxon>Actinomycetota</taxon>
        <taxon>Actinomycetes</taxon>
        <taxon>Mycobacteriales</taxon>
        <taxon>Nocardiaceae</taxon>
        <taxon>Nocardia</taxon>
    </lineage>
</organism>